<proteinExistence type="predicted"/>
<reference evidence="1" key="1">
    <citation type="submission" date="2021-05" db="EMBL/GenBank/DDBJ databases">
        <authorList>
            <person name="Scholz U."/>
            <person name="Mascher M."/>
            <person name="Fiebig A."/>
        </authorList>
    </citation>
    <scope>NUCLEOTIDE SEQUENCE [LARGE SCALE GENOMIC DNA]</scope>
</reference>
<dbReference type="Proteomes" id="UP001732700">
    <property type="component" value="Chromosome 3D"/>
</dbReference>
<dbReference type="EnsemblPlants" id="AVESA.00010b.r2.3DG0568700.2">
    <property type="protein sequence ID" value="AVESA.00010b.r2.3DG0568700.2.CDS"/>
    <property type="gene ID" value="AVESA.00010b.r2.3DG0568700"/>
</dbReference>
<protein>
    <submittedName>
        <fullName evidence="1">Uncharacterized protein</fullName>
    </submittedName>
</protein>
<accession>A0ACD5W4M7</accession>
<evidence type="ECO:0000313" key="1">
    <source>
        <dbReference type="EnsemblPlants" id="AVESA.00010b.r2.3DG0568700.2.CDS"/>
    </source>
</evidence>
<evidence type="ECO:0000313" key="2">
    <source>
        <dbReference type="Proteomes" id="UP001732700"/>
    </source>
</evidence>
<name>A0ACD5W4M7_AVESA</name>
<reference evidence="1" key="2">
    <citation type="submission" date="2025-09" db="UniProtKB">
        <authorList>
            <consortium name="EnsemblPlants"/>
        </authorList>
    </citation>
    <scope>IDENTIFICATION</scope>
</reference>
<sequence>MPPGGVGQGCTAQGKPPSASHRGCHDCAPPHSPPPFLATERKKKKKVKKDHSPPIPYTEEQEPHPVGSLPADVLTEILPRVPYRSLCRFKCVSKPWLALCSDPDIRKRCPQTLSGFFFHTYSGRSGFRNLSGRGTPMVDPFLPFLRESSYNRFNVEGCCGGLLLCECSRYRPEKYKHAYVVCNPMTGKWTVLPPILSQDEEGGDYVRVKPIMEMFLGFDTAIPSCFTVFAPLTYYRKYGEFKEMAIFSSKTGRWITVETDPTTLDANSGCVFLNGTMHLATNHGSIVTFDTKGENWGEINMPDHMSSSKSSKVFIGQSRGQLYAWQIYIYDGDDYGDAHLYVWVLKDYNNSGKWTLMYNVSVPELFGRERGEDDFSYTAFAIHPQSNCIFLTDEEQMTVSYDMDNQKVSVICTLKEFKDVLPYVPCFAEWPSDGH</sequence>
<organism evidence="1 2">
    <name type="scientific">Avena sativa</name>
    <name type="common">Oat</name>
    <dbReference type="NCBI Taxonomy" id="4498"/>
    <lineage>
        <taxon>Eukaryota</taxon>
        <taxon>Viridiplantae</taxon>
        <taxon>Streptophyta</taxon>
        <taxon>Embryophyta</taxon>
        <taxon>Tracheophyta</taxon>
        <taxon>Spermatophyta</taxon>
        <taxon>Magnoliopsida</taxon>
        <taxon>Liliopsida</taxon>
        <taxon>Poales</taxon>
        <taxon>Poaceae</taxon>
        <taxon>BOP clade</taxon>
        <taxon>Pooideae</taxon>
        <taxon>Poodae</taxon>
        <taxon>Poeae</taxon>
        <taxon>Poeae Chloroplast Group 1 (Aveneae type)</taxon>
        <taxon>Aveninae</taxon>
        <taxon>Avena</taxon>
    </lineage>
</organism>
<keyword evidence="2" id="KW-1185">Reference proteome</keyword>